<dbReference type="Proteomes" id="UP000011513">
    <property type="component" value="Unassembled WGS sequence"/>
</dbReference>
<dbReference type="InterPro" id="IPR027396">
    <property type="entry name" value="DsrEFH-like"/>
</dbReference>
<keyword evidence="2" id="KW-1185">Reference proteome</keyword>
<dbReference type="EMBL" id="AOIV01000003">
    <property type="protein sequence ID" value="ELZ35007.1"/>
    <property type="molecule type" value="Genomic_DNA"/>
</dbReference>
<dbReference type="PANTHER" id="PTHR37691">
    <property type="entry name" value="BLR3518 PROTEIN"/>
    <property type="match status" value="1"/>
</dbReference>
<dbReference type="eggNOG" id="arCOG04394">
    <property type="taxonomic scope" value="Archaea"/>
</dbReference>
<gene>
    <name evidence="1" type="ORF">C474_01562</name>
</gene>
<dbReference type="Gene3D" id="3.40.1260.10">
    <property type="entry name" value="DsrEFH-like"/>
    <property type="match status" value="1"/>
</dbReference>
<dbReference type="RefSeq" id="WP_008383273.1">
    <property type="nucleotide sequence ID" value="NZ_AOIV01000003.1"/>
</dbReference>
<dbReference type="AlphaFoldDB" id="M0DK01"/>
<evidence type="ECO:0000313" key="1">
    <source>
        <dbReference type="EMBL" id="ELZ35007.1"/>
    </source>
</evidence>
<reference evidence="1 2" key="1">
    <citation type="journal article" date="2014" name="PLoS Genet.">
        <title>Phylogenetically driven sequencing of extremely halophilic archaea reveals strategies for static and dynamic osmo-response.</title>
        <authorList>
            <person name="Becker E.A."/>
            <person name="Seitzer P.M."/>
            <person name="Tritt A."/>
            <person name="Larsen D."/>
            <person name="Krusor M."/>
            <person name="Yao A.I."/>
            <person name="Wu D."/>
            <person name="Madern D."/>
            <person name="Eisen J.A."/>
            <person name="Darling A.E."/>
            <person name="Facciotti M.T."/>
        </authorList>
    </citation>
    <scope>NUCLEOTIDE SEQUENCE [LARGE SCALE GENOMIC DNA]</scope>
    <source>
        <strain evidence="1 2">JCM 14848</strain>
    </source>
</reference>
<comment type="caution">
    <text evidence="1">The sequence shown here is derived from an EMBL/GenBank/DDBJ whole genome shotgun (WGS) entry which is preliminary data.</text>
</comment>
<dbReference type="Pfam" id="PF02635">
    <property type="entry name" value="DsrE"/>
    <property type="match status" value="1"/>
</dbReference>
<evidence type="ECO:0000313" key="2">
    <source>
        <dbReference type="Proteomes" id="UP000011513"/>
    </source>
</evidence>
<sequence>MKTVFHLTSGDVGDWRHALGNVTNLLEDETVEMEEVALLVNGDAIHLFAEGSPLAEDVRALGDDVRCLGCRNSLTGRDIPESKLLANVDSVPSGVGELTRLQSDGYAYLKVP</sequence>
<dbReference type="InParanoid" id="M0DK01"/>
<organism evidence="1 2">
    <name type="scientific">Halogeometricum pallidum JCM 14848</name>
    <dbReference type="NCBI Taxonomy" id="1227487"/>
    <lineage>
        <taxon>Archaea</taxon>
        <taxon>Methanobacteriati</taxon>
        <taxon>Methanobacteriota</taxon>
        <taxon>Stenosarchaea group</taxon>
        <taxon>Halobacteria</taxon>
        <taxon>Halobacteriales</taxon>
        <taxon>Haloferacaceae</taxon>
        <taxon>Halogeometricum</taxon>
    </lineage>
</organism>
<protein>
    <submittedName>
        <fullName evidence="1">Uncharacterized protein</fullName>
    </submittedName>
</protein>
<dbReference type="SUPFAM" id="SSF75169">
    <property type="entry name" value="DsrEFH-like"/>
    <property type="match status" value="1"/>
</dbReference>
<dbReference type="InterPro" id="IPR003787">
    <property type="entry name" value="Sulphur_relay_DsrE/F-like"/>
</dbReference>
<name>M0DK01_HALPD</name>
<proteinExistence type="predicted"/>
<dbReference type="PANTHER" id="PTHR37691:SF1">
    <property type="entry name" value="BLR3518 PROTEIN"/>
    <property type="match status" value="1"/>
</dbReference>
<dbReference type="OrthoDB" id="57062at2157"/>
<accession>M0DK01</accession>